<dbReference type="KEGG" id="dez:DKM44_00740"/>
<dbReference type="Gene3D" id="3.40.50.850">
    <property type="entry name" value="Isochorismatase-like"/>
    <property type="match status" value="1"/>
</dbReference>
<dbReference type="AlphaFoldDB" id="A0A2Z3JAC4"/>
<dbReference type="EMBL" id="CP029494">
    <property type="protein sequence ID" value="AWN21942.1"/>
    <property type="molecule type" value="Genomic_DNA"/>
</dbReference>
<evidence type="ECO:0000313" key="3">
    <source>
        <dbReference type="Proteomes" id="UP000245368"/>
    </source>
</evidence>
<dbReference type="SUPFAM" id="SSF52499">
    <property type="entry name" value="Isochorismatase-like hydrolases"/>
    <property type="match status" value="1"/>
</dbReference>
<dbReference type="Proteomes" id="UP000245368">
    <property type="component" value="Chromosome"/>
</dbReference>
<accession>A0A2Z3JAC4</accession>
<name>A0A2Z3JAC4_9DEIO</name>
<sequence length="130" mass="13909">MQRCHHEASEAQGDGASGRRLASWRQAVGQARQRGDLVVFLQRDGPAGSATEPLTRGWTLHPDFRVEADDALLRFGAEDAFAGSSLTLELRSRGVSSLSILALPGSPAAEATRRGAEQAGFRITAWQAPL</sequence>
<evidence type="ECO:0000256" key="1">
    <source>
        <dbReference type="SAM" id="MobiDB-lite"/>
    </source>
</evidence>
<keyword evidence="3" id="KW-1185">Reference proteome</keyword>
<evidence type="ECO:0000313" key="2">
    <source>
        <dbReference type="EMBL" id="AWN21942.1"/>
    </source>
</evidence>
<organism evidence="2 3">
    <name type="scientific">Deinococcus irradiatisoli</name>
    <dbReference type="NCBI Taxonomy" id="2202254"/>
    <lineage>
        <taxon>Bacteria</taxon>
        <taxon>Thermotogati</taxon>
        <taxon>Deinococcota</taxon>
        <taxon>Deinococci</taxon>
        <taxon>Deinococcales</taxon>
        <taxon>Deinococcaceae</taxon>
        <taxon>Deinococcus</taxon>
    </lineage>
</organism>
<proteinExistence type="predicted"/>
<reference evidence="2 3" key="1">
    <citation type="submission" date="2018-05" db="EMBL/GenBank/DDBJ databases">
        <title>Complete Genome Sequence of Deinococcus sp. strain 17bor-2.</title>
        <authorList>
            <person name="Srinivasan S."/>
        </authorList>
    </citation>
    <scope>NUCLEOTIDE SEQUENCE [LARGE SCALE GENOMIC DNA]</scope>
    <source>
        <strain evidence="2 3">17bor-2</strain>
    </source>
</reference>
<feature type="region of interest" description="Disordered" evidence="1">
    <location>
        <begin position="1"/>
        <end position="25"/>
    </location>
</feature>
<gene>
    <name evidence="2" type="ORF">DKM44_00740</name>
</gene>
<protein>
    <submittedName>
        <fullName evidence="2">Isochorismatase</fullName>
    </submittedName>
</protein>
<dbReference type="InterPro" id="IPR036380">
    <property type="entry name" value="Isochorismatase-like_sf"/>
</dbReference>